<gene>
    <name evidence="2" type="ORF">UFOPK4150_02382</name>
</gene>
<accession>A0A6J7SIU6</accession>
<dbReference type="AlphaFoldDB" id="A0A6J7SIU6"/>
<proteinExistence type="predicted"/>
<protein>
    <submittedName>
        <fullName evidence="2">Unannotated protein</fullName>
    </submittedName>
</protein>
<organism evidence="2">
    <name type="scientific">freshwater metagenome</name>
    <dbReference type="NCBI Taxonomy" id="449393"/>
    <lineage>
        <taxon>unclassified sequences</taxon>
        <taxon>metagenomes</taxon>
        <taxon>ecological metagenomes</taxon>
    </lineage>
</organism>
<feature type="region of interest" description="Disordered" evidence="1">
    <location>
        <begin position="158"/>
        <end position="178"/>
    </location>
</feature>
<evidence type="ECO:0000256" key="1">
    <source>
        <dbReference type="SAM" id="MobiDB-lite"/>
    </source>
</evidence>
<reference evidence="2" key="1">
    <citation type="submission" date="2020-05" db="EMBL/GenBank/DDBJ databases">
        <authorList>
            <person name="Chiriac C."/>
            <person name="Salcher M."/>
            <person name="Ghai R."/>
            <person name="Kavagutti S V."/>
        </authorList>
    </citation>
    <scope>NUCLEOTIDE SEQUENCE</scope>
</reference>
<sequence length="178" mass="18681">MKVSTLLRSVTRVSTLATITPASTAFVTEGCSASGSVGMSTRPSGFCARTWSTTGICVAGEYSLGSPCQMSSAPSLVASSWAPTFMAWKNGSDSAPMTKAIFLPAHAPAAAESPSAGLDELEQPARRREAAPTVTITPAAPLLEEFIPNIVEVPSDYSRRPPGCEMSCRQTRPDNVVR</sequence>
<name>A0A6J7SIU6_9ZZZZ</name>
<evidence type="ECO:0000313" key="2">
    <source>
        <dbReference type="EMBL" id="CAB5040742.1"/>
    </source>
</evidence>
<dbReference type="EMBL" id="CAFBPU010000084">
    <property type="protein sequence ID" value="CAB5040742.1"/>
    <property type="molecule type" value="Genomic_DNA"/>
</dbReference>